<evidence type="ECO:0000313" key="1">
    <source>
        <dbReference type="EMBL" id="ERG63546.1"/>
    </source>
</evidence>
<reference evidence="1 2" key="1">
    <citation type="journal article" date="2013" name="Genome Announc.">
        <title>First draft genome sequence from a member of the genus agrococcus, isolated from modern microbialites.</title>
        <authorList>
            <person name="White R.A.III."/>
            <person name="Grassa C.J."/>
            <person name="Suttle C.A."/>
        </authorList>
    </citation>
    <scope>NUCLEOTIDE SEQUENCE [LARGE SCALE GENOMIC DNA]</scope>
    <source>
        <strain evidence="1 2">RW1</strain>
    </source>
</reference>
<dbReference type="AlphaFoldDB" id="U1MNS4"/>
<organism evidence="1 2">
    <name type="scientific">Agrococcus pavilionensis RW1</name>
    <dbReference type="NCBI Taxonomy" id="1330458"/>
    <lineage>
        <taxon>Bacteria</taxon>
        <taxon>Bacillati</taxon>
        <taxon>Actinomycetota</taxon>
        <taxon>Actinomycetes</taxon>
        <taxon>Micrococcales</taxon>
        <taxon>Microbacteriaceae</taxon>
        <taxon>Agrococcus</taxon>
    </lineage>
</organism>
<dbReference type="RefSeq" id="WP_021011296.1">
    <property type="nucleotide sequence ID" value="NZ_ASHR01000031.1"/>
</dbReference>
<evidence type="ECO:0000313" key="2">
    <source>
        <dbReference type="Proteomes" id="UP000016462"/>
    </source>
</evidence>
<name>U1MNS4_9MICO</name>
<dbReference type="EMBL" id="ASHR01000031">
    <property type="protein sequence ID" value="ERG63546.1"/>
    <property type="molecule type" value="Genomic_DNA"/>
</dbReference>
<sequence>MSATARALAASANRVRSQTLTGIYRRMDGPRAVVSLLGADVAIPSAATIQPVPNSAVHVELREAGYVMLGPVKPPPTRGRVTATGSSNVTVLGSDGVSYQLPRMDAYAPAIDDDVAIEWSEAGGLVKGKVSSTPVAAPVLTPAVQTGKFHPSPFLATAAGYHVLSSGAFNGGYFPLYGNSPTVGLQGSAAWYGTAVADTIPDDAVIDSARIFLSTRSQAFGGPKLQVIAGAGPQNRVQVGGDFPISGRAGWVPIPTEVIDLLKVAPRGISLLGATSPSGSDVYNKLTADPLSFALDIAWRS</sequence>
<comment type="caution">
    <text evidence="1">The sequence shown here is derived from an EMBL/GenBank/DDBJ whole genome shotgun (WGS) entry which is preliminary data.</text>
</comment>
<proteinExistence type="predicted"/>
<keyword evidence="2" id="KW-1185">Reference proteome</keyword>
<gene>
    <name evidence="1" type="ORF">L332_03650</name>
</gene>
<dbReference type="OrthoDB" id="5073742at2"/>
<protein>
    <submittedName>
        <fullName evidence="1">Uncharacterized protein</fullName>
    </submittedName>
</protein>
<accession>U1MNS4</accession>
<dbReference type="Proteomes" id="UP000016462">
    <property type="component" value="Unassembled WGS sequence"/>
</dbReference>